<dbReference type="OrthoDB" id="268362at2"/>
<proteinExistence type="predicted"/>
<dbReference type="AlphaFoldDB" id="A0A5C6CLL0"/>
<gene>
    <name evidence="2" type="ORF">Pla144_27050</name>
</gene>
<evidence type="ECO:0008006" key="4">
    <source>
        <dbReference type="Google" id="ProtNLM"/>
    </source>
</evidence>
<name>A0A5C6CLL0_9BACT</name>
<comment type="caution">
    <text evidence="2">The sequence shown here is derived from an EMBL/GenBank/DDBJ whole genome shotgun (WGS) entry which is preliminary data.</text>
</comment>
<accession>A0A5C6CLL0</accession>
<keyword evidence="3" id="KW-1185">Reference proteome</keyword>
<protein>
    <recommendedName>
        <fullName evidence="4">Carboxypeptidase regulatory-like domain-containing protein</fullName>
    </recommendedName>
</protein>
<evidence type="ECO:0000313" key="2">
    <source>
        <dbReference type="EMBL" id="TWU25500.1"/>
    </source>
</evidence>
<dbReference type="RefSeq" id="WP_146451106.1">
    <property type="nucleotide sequence ID" value="NZ_SJPS01000004.1"/>
</dbReference>
<dbReference type="EMBL" id="SJPS01000004">
    <property type="protein sequence ID" value="TWU25500.1"/>
    <property type="molecule type" value="Genomic_DNA"/>
</dbReference>
<feature type="region of interest" description="Disordered" evidence="1">
    <location>
        <begin position="149"/>
        <end position="186"/>
    </location>
</feature>
<organism evidence="2 3">
    <name type="scientific">Bythopirellula polymerisocia</name>
    <dbReference type="NCBI Taxonomy" id="2528003"/>
    <lineage>
        <taxon>Bacteria</taxon>
        <taxon>Pseudomonadati</taxon>
        <taxon>Planctomycetota</taxon>
        <taxon>Planctomycetia</taxon>
        <taxon>Pirellulales</taxon>
        <taxon>Lacipirellulaceae</taxon>
        <taxon>Bythopirellula</taxon>
    </lineage>
</organism>
<dbReference type="PROSITE" id="PS51257">
    <property type="entry name" value="PROKAR_LIPOPROTEIN"/>
    <property type="match status" value="1"/>
</dbReference>
<reference evidence="2 3" key="1">
    <citation type="submission" date="2019-02" db="EMBL/GenBank/DDBJ databases">
        <title>Deep-cultivation of Planctomycetes and their phenomic and genomic characterization uncovers novel biology.</title>
        <authorList>
            <person name="Wiegand S."/>
            <person name="Jogler M."/>
            <person name="Boedeker C."/>
            <person name="Pinto D."/>
            <person name="Vollmers J."/>
            <person name="Rivas-Marin E."/>
            <person name="Kohn T."/>
            <person name="Peeters S.H."/>
            <person name="Heuer A."/>
            <person name="Rast P."/>
            <person name="Oberbeckmann S."/>
            <person name="Bunk B."/>
            <person name="Jeske O."/>
            <person name="Meyerdierks A."/>
            <person name="Storesund J.E."/>
            <person name="Kallscheuer N."/>
            <person name="Luecker S."/>
            <person name="Lage O.M."/>
            <person name="Pohl T."/>
            <person name="Merkel B.J."/>
            <person name="Hornburger P."/>
            <person name="Mueller R.-W."/>
            <person name="Bruemmer F."/>
            <person name="Labrenz M."/>
            <person name="Spormann A.M."/>
            <person name="Op Den Camp H."/>
            <person name="Overmann J."/>
            <person name="Amann R."/>
            <person name="Jetten M.S.M."/>
            <person name="Mascher T."/>
            <person name="Medema M.H."/>
            <person name="Devos D.P."/>
            <person name="Kaster A.-K."/>
            <person name="Ovreas L."/>
            <person name="Rohde M."/>
            <person name="Galperin M.Y."/>
            <person name="Jogler C."/>
        </authorList>
    </citation>
    <scope>NUCLEOTIDE SEQUENCE [LARGE SCALE GENOMIC DNA]</scope>
    <source>
        <strain evidence="2 3">Pla144</strain>
    </source>
</reference>
<evidence type="ECO:0000256" key="1">
    <source>
        <dbReference type="SAM" id="MobiDB-lite"/>
    </source>
</evidence>
<dbReference type="Proteomes" id="UP000318437">
    <property type="component" value="Unassembled WGS sequence"/>
</dbReference>
<sequence>MQECDSKSWQTIRTWHCFCFSLCLFLGCGSPQGTEITGKVTLDGKPLNLDENVHGTVVFQPASRQGPTLNGMIDPKGRFQLTAGSSTTVAPGVYLVTVSAVEIQKATEENPQAVGRRVTPARYANSSDSGLRVAVTPGENAVLLELVSETETQEESEKEAEAVDSSLDSPTEQVETSKQQLDTQEK</sequence>
<feature type="compositionally biased region" description="Polar residues" evidence="1">
    <location>
        <begin position="166"/>
        <end position="186"/>
    </location>
</feature>
<evidence type="ECO:0000313" key="3">
    <source>
        <dbReference type="Proteomes" id="UP000318437"/>
    </source>
</evidence>